<organism evidence="4">
    <name type="scientific">Nippostrongylus brasiliensis</name>
    <name type="common">Rat hookworm</name>
    <dbReference type="NCBI Taxonomy" id="27835"/>
    <lineage>
        <taxon>Eukaryota</taxon>
        <taxon>Metazoa</taxon>
        <taxon>Ecdysozoa</taxon>
        <taxon>Nematoda</taxon>
        <taxon>Chromadorea</taxon>
        <taxon>Rhabditida</taxon>
        <taxon>Rhabditina</taxon>
        <taxon>Rhabditomorpha</taxon>
        <taxon>Strongyloidea</taxon>
        <taxon>Heligmosomidae</taxon>
        <taxon>Nippostrongylus</taxon>
    </lineage>
</organism>
<accession>A0A0N4YDF9</accession>
<proteinExistence type="predicted"/>
<evidence type="ECO:0000313" key="2">
    <source>
        <dbReference type="EMBL" id="VDL78246.1"/>
    </source>
</evidence>
<dbReference type="EMBL" id="UYSL01021440">
    <property type="protein sequence ID" value="VDL78246.1"/>
    <property type="molecule type" value="Genomic_DNA"/>
</dbReference>
<feature type="region of interest" description="Disordered" evidence="1">
    <location>
        <begin position="1"/>
        <end position="42"/>
    </location>
</feature>
<dbReference type="WBParaSite" id="NBR_0001465601-mRNA-1">
    <property type="protein sequence ID" value="NBR_0001465601-mRNA-1"/>
    <property type="gene ID" value="NBR_0001465601"/>
</dbReference>
<protein>
    <submittedName>
        <fullName evidence="2 4">Uncharacterized protein</fullName>
    </submittedName>
</protein>
<evidence type="ECO:0000256" key="1">
    <source>
        <dbReference type="SAM" id="MobiDB-lite"/>
    </source>
</evidence>
<gene>
    <name evidence="2" type="ORF">NBR_LOCUS14657</name>
</gene>
<reference evidence="4" key="1">
    <citation type="submission" date="2017-02" db="UniProtKB">
        <authorList>
            <consortium name="WormBaseParasite"/>
        </authorList>
    </citation>
    <scope>IDENTIFICATION</scope>
</reference>
<evidence type="ECO:0000313" key="3">
    <source>
        <dbReference type="Proteomes" id="UP000271162"/>
    </source>
</evidence>
<name>A0A0N4YDF9_NIPBR</name>
<reference evidence="2 3" key="2">
    <citation type="submission" date="2018-11" db="EMBL/GenBank/DDBJ databases">
        <authorList>
            <consortium name="Pathogen Informatics"/>
        </authorList>
    </citation>
    <scope>NUCLEOTIDE SEQUENCE [LARGE SCALE GENOMIC DNA]</scope>
</reference>
<feature type="compositionally biased region" description="Basic and acidic residues" evidence="1">
    <location>
        <begin position="1"/>
        <end position="13"/>
    </location>
</feature>
<evidence type="ECO:0000313" key="4">
    <source>
        <dbReference type="WBParaSite" id="NBR_0001465601-mRNA-1"/>
    </source>
</evidence>
<dbReference type="Proteomes" id="UP000271162">
    <property type="component" value="Unassembled WGS sequence"/>
</dbReference>
<dbReference type="AlphaFoldDB" id="A0A0N4YDF9"/>
<sequence length="76" mass="8961">MTFTDHWSKRSDQRAPFQRYKPATGESEKQQQREQQQQQHFCEAEKVSSALSQLSRLQEMQGSLTDYLSSCYQSRV</sequence>
<keyword evidence="3" id="KW-1185">Reference proteome</keyword>